<dbReference type="PROSITE" id="PS00765">
    <property type="entry name" value="P_GLUCOSE_ISOMERASE_1"/>
    <property type="match status" value="1"/>
</dbReference>
<dbReference type="InterPro" id="IPR001672">
    <property type="entry name" value="G6P_Isomerase"/>
</dbReference>
<dbReference type="PROSITE" id="PS51463">
    <property type="entry name" value="P_GLUCOSE_ISOMERASE_3"/>
    <property type="match status" value="1"/>
</dbReference>
<accession>A0ABW9UK82</accession>
<dbReference type="InterPro" id="IPR035482">
    <property type="entry name" value="SIS_PGI_2"/>
</dbReference>
<dbReference type="InterPro" id="IPR046348">
    <property type="entry name" value="SIS_dom_sf"/>
</dbReference>
<evidence type="ECO:0000256" key="2">
    <source>
        <dbReference type="ARBA" id="ARBA00006604"/>
    </source>
</evidence>
<dbReference type="Gene3D" id="3.40.50.10490">
    <property type="entry name" value="Glucose-6-phosphate isomerase like protein, domain 1"/>
    <property type="match status" value="3"/>
</dbReference>
<evidence type="ECO:0000256" key="1">
    <source>
        <dbReference type="ARBA" id="ARBA00004926"/>
    </source>
</evidence>
<evidence type="ECO:0000313" key="10">
    <source>
        <dbReference type="Proteomes" id="UP000467637"/>
    </source>
</evidence>
<dbReference type="PANTHER" id="PTHR11469:SF1">
    <property type="entry name" value="GLUCOSE-6-PHOSPHATE ISOMERASE"/>
    <property type="match status" value="1"/>
</dbReference>
<keyword evidence="5 7" id="KW-0413">Isomerase</keyword>
<sequence length="449" mass="49665">MAISFNYSSALPFVQQHEVDYFSEFVKVAHDMLHEKKGPGSDYLGWVNLPLQYDKEEFARIKEAAQRIRSNSDALIVIGIGGSYLGARSAIEALSHTFHNQMDGNTQVYFAGQNISSTYITHLLELLKDKDVSLNVISKSGTTTEPAIAFRILRDYMEKKYGKEEAKKRIYATTDSSKGALKKLADEEGYETFVIPDDVGGRYSVLTAVGLLPIAAAGLDIDQMMAGAAAAAQKYNNADLATNESYQYAAVRNALYRKGKSIELLANFEPSLHYVSEWWKQLFGESEGKDQKGLYPASVDFTTDLHSMGQYVQEGRRDLIETVLSVKKPKIELTIEKDSANLDGLNFIAGMTMDEVNKKAAEGTRLAHVDGGVPNLIVELDALNEYTYGEMVYFFEKACGISGLLLGVNPFDQPGVEAYKVNMFALLGKPGFEAQKAELQKRIAATEQK</sequence>
<feature type="active site" description="Proton donor" evidence="7">
    <location>
        <position position="285"/>
    </location>
</feature>
<dbReference type="Pfam" id="PF00342">
    <property type="entry name" value="PGI"/>
    <property type="match status" value="1"/>
</dbReference>
<gene>
    <name evidence="7" type="primary">pgi</name>
    <name evidence="9" type="ORF">GON05_35730</name>
</gene>
<dbReference type="EMBL" id="WSEM01000039">
    <property type="protein sequence ID" value="MVQ39941.1"/>
    <property type="molecule type" value="Genomic_DNA"/>
</dbReference>
<name>A0ABW9UK82_9BACL</name>
<proteinExistence type="inferred from homology"/>
<evidence type="ECO:0000256" key="3">
    <source>
        <dbReference type="ARBA" id="ARBA00022432"/>
    </source>
</evidence>
<dbReference type="RefSeq" id="WP_157326243.1">
    <property type="nucleotide sequence ID" value="NZ_WSEM01000039.1"/>
</dbReference>
<comment type="function">
    <text evidence="7">Catalyzes the reversible isomerization of glucose-6-phosphate to fructose-6-phosphate.</text>
</comment>
<dbReference type="InterPro" id="IPR035476">
    <property type="entry name" value="SIS_PGI_1"/>
</dbReference>
<evidence type="ECO:0000256" key="5">
    <source>
        <dbReference type="ARBA" id="ARBA00023235"/>
    </source>
</evidence>
<dbReference type="GO" id="GO:0004347">
    <property type="term" value="F:glucose-6-phosphate isomerase activity"/>
    <property type="evidence" value="ECO:0007669"/>
    <property type="project" value="UniProtKB-EC"/>
</dbReference>
<keyword evidence="10" id="KW-1185">Reference proteome</keyword>
<dbReference type="NCBIfam" id="NF010697">
    <property type="entry name" value="PRK14097.1"/>
    <property type="match status" value="1"/>
</dbReference>
<comment type="subcellular location">
    <subcellularLocation>
        <location evidence="7">Cytoplasm</location>
    </subcellularLocation>
</comment>
<dbReference type="HAMAP" id="MF_00473">
    <property type="entry name" value="G6P_isomerase"/>
    <property type="match status" value="1"/>
</dbReference>
<comment type="caution">
    <text evidence="7">Lacks conserved residue(s) required for the propagation of feature annotation.</text>
</comment>
<keyword evidence="7" id="KW-0963">Cytoplasm</keyword>
<dbReference type="PRINTS" id="PR00662">
    <property type="entry name" value="G6PISOMERASE"/>
</dbReference>
<evidence type="ECO:0000313" key="9">
    <source>
        <dbReference type="EMBL" id="MVQ39941.1"/>
    </source>
</evidence>
<comment type="similarity">
    <text evidence="2 7 8">Belongs to the GPI family.</text>
</comment>
<reference evidence="9 10" key="1">
    <citation type="submission" date="2019-12" db="EMBL/GenBank/DDBJ databases">
        <authorList>
            <person name="Huq M.A."/>
        </authorList>
    </citation>
    <scope>NUCLEOTIDE SEQUENCE [LARGE SCALE GENOMIC DNA]</scope>
    <source>
        <strain evidence="9 10">MAH-34</strain>
    </source>
</reference>
<protein>
    <recommendedName>
        <fullName evidence="7">Glucose-6-phosphate isomerase</fullName>
        <shortName evidence="7">GPI</shortName>
        <ecNumber evidence="7">5.3.1.9</ecNumber>
    </recommendedName>
    <alternativeName>
        <fullName evidence="7">Phosphoglucose isomerase</fullName>
        <shortName evidence="7">PGI</shortName>
    </alternativeName>
    <alternativeName>
        <fullName evidence="7">Phosphohexose isomerase</fullName>
        <shortName evidence="7">PHI</shortName>
    </alternativeName>
</protein>
<keyword evidence="4 7" id="KW-0324">Glycolysis</keyword>
<evidence type="ECO:0000256" key="8">
    <source>
        <dbReference type="RuleBase" id="RU000612"/>
    </source>
</evidence>
<comment type="caution">
    <text evidence="9">The sequence shown here is derived from an EMBL/GenBank/DDBJ whole genome shotgun (WGS) entry which is preliminary data.</text>
</comment>
<evidence type="ECO:0000256" key="6">
    <source>
        <dbReference type="ARBA" id="ARBA00029321"/>
    </source>
</evidence>
<dbReference type="PROSITE" id="PS00174">
    <property type="entry name" value="P_GLUCOSE_ISOMERASE_2"/>
    <property type="match status" value="1"/>
</dbReference>
<dbReference type="SUPFAM" id="SSF53697">
    <property type="entry name" value="SIS domain"/>
    <property type="match status" value="1"/>
</dbReference>
<keyword evidence="3 7" id="KW-0312">Gluconeogenesis</keyword>
<comment type="pathway">
    <text evidence="1 7 8">Carbohydrate degradation; glycolysis; D-glyceraldehyde 3-phosphate and glycerone phosphate from D-glucose: step 2/4.</text>
</comment>
<dbReference type="PANTHER" id="PTHR11469">
    <property type="entry name" value="GLUCOSE-6-PHOSPHATE ISOMERASE"/>
    <property type="match status" value="1"/>
</dbReference>
<evidence type="ECO:0000256" key="7">
    <source>
        <dbReference type="HAMAP-Rule" id="MF_00473"/>
    </source>
</evidence>
<dbReference type="EC" id="5.3.1.9" evidence="7"/>
<dbReference type="InterPro" id="IPR018189">
    <property type="entry name" value="Phosphoglucose_isomerase_CS"/>
</dbReference>
<dbReference type="Proteomes" id="UP000467637">
    <property type="component" value="Unassembled WGS sequence"/>
</dbReference>
<evidence type="ECO:0000256" key="4">
    <source>
        <dbReference type="ARBA" id="ARBA00023152"/>
    </source>
</evidence>
<comment type="pathway">
    <text evidence="7">Carbohydrate biosynthesis; gluconeogenesis.</text>
</comment>
<organism evidence="9 10">
    <name type="scientific">Paenibacillus anseongense</name>
    <dbReference type="NCBI Taxonomy" id="2682845"/>
    <lineage>
        <taxon>Bacteria</taxon>
        <taxon>Bacillati</taxon>
        <taxon>Bacillota</taxon>
        <taxon>Bacilli</taxon>
        <taxon>Bacillales</taxon>
        <taxon>Paenibacillaceae</taxon>
        <taxon>Paenibacillus</taxon>
    </lineage>
</organism>
<comment type="catalytic activity">
    <reaction evidence="6 7 8">
        <text>alpha-D-glucose 6-phosphate = beta-D-fructose 6-phosphate</text>
        <dbReference type="Rhea" id="RHEA:11816"/>
        <dbReference type="ChEBI" id="CHEBI:57634"/>
        <dbReference type="ChEBI" id="CHEBI:58225"/>
        <dbReference type="EC" id="5.3.1.9"/>
    </reaction>
</comment>
<dbReference type="CDD" id="cd05016">
    <property type="entry name" value="SIS_PGI_2"/>
    <property type="match status" value="1"/>
</dbReference>
<feature type="active site" evidence="7">
    <location>
        <position position="420"/>
    </location>
</feature>
<dbReference type="CDD" id="cd05015">
    <property type="entry name" value="SIS_PGI_1"/>
    <property type="match status" value="1"/>
</dbReference>